<evidence type="ECO:0000256" key="6">
    <source>
        <dbReference type="ARBA" id="ARBA00022989"/>
    </source>
</evidence>
<proteinExistence type="inferred from homology"/>
<keyword evidence="4 8" id="KW-0812">Transmembrane</keyword>
<evidence type="ECO:0000256" key="2">
    <source>
        <dbReference type="ARBA" id="ARBA00006375"/>
    </source>
</evidence>
<dbReference type="PROSITE" id="PS50920">
    <property type="entry name" value="SOLCAR"/>
    <property type="match status" value="2"/>
</dbReference>
<dbReference type="InterPro" id="IPR023395">
    <property type="entry name" value="MCP_dom_sf"/>
</dbReference>
<dbReference type="PANTHER" id="PTHR45683">
    <property type="entry name" value="MITOCHONDRIAL NICOTINAMIDE ADENINE DINUCLEOTIDE TRANSPORTER 1-RELATED-RELATED"/>
    <property type="match status" value="1"/>
</dbReference>
<keyword evidence="11" id="KW-1185">Reference proteome</keyword>
<feature type="transmembrane region" description="Helical" evidence="9">
    <location>
        <begin position="118"/>
        <end position="137"/>
    </location>
</feature>
<dbReference type="EMBL" id="KN834786">
    <property type="protein sequence ID" value="KIK58248.1"/>
    <property type="molecule type" value="Genomic_DNA"/>
</dbReference>
<dbReference type="GO" id="GO:0055085">
    <property type="term" value="P:transmembrane transport"/>
    <property type="evidence" value="ECO:0007669"/>
    <property type="project" value="InterPro"/>
</dbReference>
<accession>A0A0D0CRK4</accession>
<feature type="transmembrane region" description="Helical" evidence="9">
    <location>
        <begin position="12"/>
        <end position="31"/>
    </location>
</feature>
<feature type="repeat" description="Solcar" evidence="8">
    <location>
        <begin position="203"/>
        <end position="309"/>
    </location>
</feature>
<sequence>MSYLLDSLRPLAVVLASLLIVHPFGSVLIRYRANYILRVPEIQIEGLIPAIVPGDFGYFGMMKRVNAVEGWTGFYKGFIPTFLNLLVSGLISSGLWFGRISFQRGMLPSSLPILGTGYGIPSILLSLLVGIPFQIIINRAIVTPYRLSIFGPSTSLKALLTPHERRHLWVLYLTPGLVVGLLLQWVMLHGYLQVRLLFLAQKGPYVLLYIGSLAIAIVFEILCVPLQVTVTKLSVQRNFGLEEASFVEETEGAYLQEYSTVNVNRTRVEAEPYTGLIDCAFKIMREEGGQTLFRAWWMNLLPHFFYQYL</sequence>
<comment type="similarity">
    <text evidence="2">Belongs to the mitochondrial carrier (TC 2.A.29) family.</text>
</comment>
<dbReference type="Proteomes" id="UP000053593">
    <property type="component" value="Unassembled WGS sequence"/>
</dbReference>
<evidence type="ECO:0000256" key="9">
    <source>
        <dbReference type="SAM" id="Phobius"/>
    </source>
</evidence>
<keyword evidence="6 9" id="KW-1133">Transmembrane helix</keyword>
<evidence type="ECO:0000256" key="4">
    <source>
        <dbReference type="ARBA" id="ARBA00022692"/>
    </source>
</evidence>
<gene>
    <name evidence="10" type="ORF">GYMLUDRAFT_228166</name>
</gene>
<dbReference type="AlphaFoldDB" id="A0A0D0CRK4"/>
<dbReference type="HOGENOM" id="CLU_044884_0_0_1"/>
<organism evidence="10 11">
    <name type="scientific">Collybiopsis luxurians FD-317 M1</name>
    <dbReference type="NCBI Taxonomy" id="944289"/>
    <lineage>
        <taxon>Eukaryota</taxon>
        <taxon>Fungi</taxon>
        <taxon>Dikarya</taxon>
        <taxon>Basidiomycota</taxon>
        <taxon>Agaricomycotina</taxon>
        <taxon>Agaricomycetes</taxon>
        <taxon>Agaricomycetidae</taxon>
        <taxon>Agaricales</taxon>
        <taxon>Marasmiineae</taxon>
        <taxon>Omphalotaceae</taxon>
        <taxon>Collybiopsis</taxon>
        <taxon>Collybiopsis luxurians</taxon>
    </lineage>
</organism>
<protein>
    <submittedName>
        <fullName evidence="10">Uncharacterized protein</fullName>
    </submittedName>
</protein>
<name>A0A0D0CRK4_9AGAR</name>
<evidence type="ECO:0000313" key="10">
    <source>
        <dbReference type="EMBL" id="KIK58248.1"/>
    </source>
</evidence>
<evidence type="ECO:0000313" key="11">
    <source>
        <dbReference type="Proteomes" id="UP000053593"/>
    </source>
</evidence>
<feature type="transmembrane region" description="Helical" evidence="9">
    <location>
        <begin position="78"/>
        <end position="98"/>
    </location>
</feature>
<reference evidence="10 11" key="1">
    <citation type="submission" date="2014-04" db="EMBL/GenBank/DDBJ databases">
        <title>Evolutionary Origins and Diversification of the Mycorrhizal Mutualists.</title>
        <authorList>
            <consortium name="DOE Joint Genome Institute"/>
            <consortium name="Mycorrhizal Genomics Consortium"/>
            <person name="Kohler A."/>
            <person name="Kuo A."/>
            <person name="Nagy L.G."/>
            <person name="Floudas D."/>
            <person name="Copeland A."/>
            <person name="Barry K.W."/>
            <person name="Cichocki N."/>
            <person name="Veneault-Fourrey C."/>
            <person name="LaButti K."/>
            <person name="Lindquist E.A."/>
            <person name="Lipzen A."/>
            <person name="Lundell T."/>
            <person name="Morin E."/>
            <person name="Murat C."/>
            <person name="Riley R."/>
            <person name="Ohm R."/>
            <person name="Sun H."/>
            <person name="Tunlid A."/>
            <person name="Henrissat B."/>
            <person name="Grigoriev I.V."/>
            <person name="Hibbett D.S."/>
            <person name="Martin F."/>
        </authorList>
    </citation>
    <scope>NUCLEOTIDE SEQUENCE [LARGE SCALE GENOMIC DNA]</scope>
    <source>
        <strain evidence="10 11">FD-317 M1</strain>
    </source>
</reference>
<dbReference type="InterPro" id="IPR018108">
    <property type="entry name" value="MCP_transmembrane"/>
</dbReference>
<evidence type="ECO:0000256" key="7">
    <source>
        <dbReference type="ARBA" id="ARBA00023136"/>
    </source>
</evidence>
<keyword evidence="7 8" id="KW-0472">Membrane</keyword>
<keyword evidence="3" id="KW-0813">Transport</keyword>
<comment type="subcellular location">
    <subcellularLocation>
        <location evidence="1">Membrane</location>
        <topology evidence="1">Multi-pass membrane protein</topology>
    </subcellularLocation>
</comment>
<keyword evidence="5" id="KW-0677">Repeat</keyword>
<dbReference type="OrthoDB" id="2954405at2759"/>
<dbReference type="GO" id="GO:0006862">
    <property type="term" value="P:nucleotide transport"/>
    <property type="evidence" value="ECO:0007669"/>
    <property type="project" value="InterPro"/>
</dbReference>
<evidence type="ECO:0000256" key="1">
    <source>
        <dbReference type="ARBA" id="ARBA00004141"/>
    </source>
</evidence>
<evidence type="ECO:0000256" key="3">
    <source>
        <dbReference type="ARBA" id="ARBA00022448"/>
    </source>
</evidence>
<evidence type="ECO:0000256" key="8">
    <source>
        <dbReference type="PROSITE-ProRule" id="PRU00282"/>
    </source>
</evidence>
<dbReference type="InterPro" id="IPR044712">
    <property type="entry name" value="SLC25A32-like"/>
</dbReference>
<evidence type="ECO:0000256" key="5">
    <source>
        <dbReference type="ARBA" id="ARBA00022737"/>
    </source>
</evidence>
<feature type="transmembrane region" description="Helical" evidence="9">
    <location>
        <begin position="206"/>
        <end position="228"/>
    </location>
</feature>
<feature type="repeat" description="Solcar" evidence="8">
    <location>
        <begin position="1"/>
        <end position="102"/>
    </location>
</feature>
<dbReference type="GO" id="GO:0016020">
    <property type="term" value="C:membrane"/>
    <property type="evidence" value="ECO:0007669"/>
    <property type="project" value="UniProtKB-SubCell"/>
</dbReference>
<dbReference type="SUPFAM" id="SSF103506">
    <property type="entry name" value="Mitochondrial carrier"/>
    <property type="match status" value="1"/>
</dbReference>
<feature type="transmembrane region" description="Helical" evidence="9">
    <location>
        <begin position="168"/>
        <end position="186"/>
    </location>
</feature>
<dbReference type="Gene3D" id="1.50.40.10">
    <property type="entry name" value="Mitochondrial carrier domain"/>
    <property type="match status" value="1"/>
</dbReference>